<evidence type="ECO:0008006" key="4">
    <source>
        <dbReference type="Google" id="ProtNLM"/>
    </source>
</evidence>
<reference evidence="2 3" key="1">
    <citation type="submission" date="2021-12" db="EMBL/GenBank/DDBJ databases">
        <title>Genome seq of p7.</title>
        <authorList>
            <person name="Seo T."/>
        </authorList>
    </citation>
    <scope>NUCLEOTIDE SEQUENCE [LARGE SCALE GENOMIC DNA]</scope>
    <source>
        <strain evidence="2 3">P7</strain>
    </source>
</reference>
<dbReference type="RefSeq" id="WP_233392061.1">
    <property type="nucleotide sequence ID" value="NZ_JAJTWT010000004.1"/>
</dbReference>
<sequence length="81" mass="8614">MLRSLLALLPLLVTACAPMPPAETASAEEPGVVCEREIRTGSHMTSKHCRSAEQRDKERAEAQSFGDSVRATPPGGQAPGR</sequence>
<accession>A0ABS8XH47</accession>
<dbReference type="PROSITE" id="PS51257">
    <property type="entry name" value="PROKAR_LIPOPROTEIN"/>
    <property type="match status" value="1"/>
</dbReference>
<name>A0ABS8XH47_9BURK</name>
<keyword evidence="3" id="KW-1185">Reference proteome</keyword>
<feature type="region of interest" description="Disordered" evidence="1">
    <location>
        <begin position="38"/>
        <end position="81"/>
    </location>
</feature>
<feature type="compositionally biased region" description="Basic and acidic residues" evidence="1">
    <location>
        <begin position="50"/>
        <end position="61"/>
    </location>
</feature>
<evidence type="ECO:0000313" key="2">
    <source>
        <dbReference type="EMBL" id="MCE4537831.1"/>
    </source>
</evidence>
<evidence type="ECO:0000313" key="3">
    <source>
        <dbReference type="Proteomes" id="UP001201463"/>
    </source>
</evidence>
<proteinExistence type="predicted"/>
<organism evidence="2 3">
    <name type="scientific">Pelomonas caseinilytica</name>
    <dbReference type="NCBI Taxonomy" id="2906763"/>
    <lineage>
        <taxon>Bacteria</taxon>
        <taxon>Pseudomonadati</taxon>
        <taxon>Pseudomonadota</taxon>
        <taxon>Betaproteobacteria</taxon>
        <taxon>Burkholderiales</taxon>
        <taxon>Sphaerotilaceae</taxon>
        <taxon>Roseateles</taxon>
    </lineage>
</organism>
<protein>
    <recommendedName>
        <fullName evidence="4">Secreted protein</fullName>
    </recommendedName>
</protein>
<dbReference type="EMBL" id="JAJTWT010000004">
    <property type="protein sequence ID" value="MCE4537831.1"/>
    <property type="molecule type" value="Genomic_DNA"/>
</dbReference>
<gene>
    <name evidence="2" type="ORF">LXT12_11275</name>
</gene>
<evidence type="ECO:0000256" key="1">
    <source>
        <dbReference type="SAM" id="MobiDB-lite"/>
    </source>
</evidence>
<dbReference type="Proteomes" id="UP001201463">
    <property type="component" value="Unassembled WGS sequence"/>
</dbReference>
<comment type="caution">
    <text evidence="2">The sequence shown here is derived from an EMBL/GenBank/DDBJ whole genome shotgun (WGS) entry which is preliminary data.</text>
</comment>